<accession>A0A6A5YF71</accession>
<dbReference type="PANTHER" id="PTHR33321:SF12">
    <property type="entry name" value="PLANT BASIC SECRETORY PROTEIN (BSP) FAMILY PROTEIN"/>
    <property type="match status" value="1"/>
</dbReference>
<protein>
    <submittedName>
        <fullName evidence="2">Plant basic secretory protein</fullName>
    </submittedName>
</protein>
<feature type="region of interest" description="Disordered" evidence="1">
    <location>
        <begin position="225"/>
        <end position="253"/>
    </location>
</feature>
<evidence type="ECO:0000256" key="1">
    <source>
        <dbReference type="SAM" id="MobiDB-lite"/>
    </source>
</evidence>
<evidence type="ECO:0000313" key="3">
    <source>
        <dbReference type="Proteomes" id="UP000799776"/>
    </source>
</evidence>
<dbReference type="Pfam" id="PF04450">
    <property type="entry name" value="BSP"/>
    <property type="match status" value="1"/>
</dbReference>
<proteinExistence type="predicted"/>
<keyword evidence="3" id="KW-1185">Reference proteome</keyword>
<dbReference type="Proteomes" id="UP000799776">
    <property type="component" value="Unassembled WGS sequence"/>
</dbReference>
<dbReference type="OrthoDB" id="891726at2759"/>
<feature type="compositionally biased region" description="Polar residues" evidence="1">
    <location>
        <begin position="233"/>
        <end position="253"/>
    </location>
</feature>
<gene>
    <name evidence="2" type="ORF">K490DRAFT_37275</name>
</gene>
<dbReference type="PANTHER" id="PTHR33321">
    <property type="match status" value="1"/>
</dbReference>
<reference evidence="2" key="1">
    <citation type="journal article" date="2020" name="Stud. Mycol.">
        <title>101 Dothideomycetes genomes: a test case for predicting lifestyles and emergence of pathogens.</title>
        <authorList>
            <person name="Haridas S."/>
            <person name="Albert R."/>
            <person name="Binder M."/>
            <person name="Bloem J."/>
            <person name="Labutti K."/>
            <person name="Salamov A."/>
            <person name="Andreopoulos B."/>
            <person name="Baker S."/>
            <person name="Barry K."/>
            <person name="Bills G."/>
            <person name="Bluhm B."/>
            <person name="Cannon C."/>
            <person name="Castanera R."/>
            <person name="Culley D."/>
            <person name="Daum C."/>
            <person name="Ezra D."/>
            <person name="Gonzalez J."/>
            <person name="Henrissat B."/>
            <person name="Kuo A."/>
            <person name="Liang C."/>
            <person name="Lipzen A."/>
            <person name="Lutzoni F."/>
            <person name="Magnuson J."/>
            <person name="Mondo S."/>
            <person name="Nolan M."/>
            <person name="Ohm R."/>
            <person name="Pangilinan J."/>
            <person name="Park H.-J."/>
            <person name="Ramirez L."/>
            <person name="Alfaro M."/>
            <person name="Sun H."/>
            <person name="Tritt A."/>
            <person name="Yoshinaga Y."/>
            <person name="Zwiers L.-H."/>
            <person name="Turgeon B."/>
            <person name="Goodwin S."/>
            <person name="Spatafora J."/>
            <person name="Crous P."/>
            <person name="Grigoriev I."/>
        </authorList>
    </citation>
    <scope>NUCLEOTIDE SEQUENCE</scope>
    <source>
        <strain evidence="2">CBS 121410</strain>
    </source>
</reference>
<organism evidence="2 3">
    <name type="scientific">Saccharata proteae CBS 121410</name>
    <dbReference type="NCBI Taxonomy" id="1314787"/>
    <lineage>
        <taxon>Eukaryota</taxon>
        <taxon>Fungi</taxon>
        <taxon>Dikarya</taxon>
        <taxon>Ascomycota</taxon>
        <taxon>Pezizomycotina</taxon>
        <taxon>Dothideomycetes</taxon>
        <taxon>Dothideomycetes incertae sedis</taxon>
        <taxon>Botryosphaeriales</taxon>
        <taxon>Saccharataceae</taxon>
        <taxon>Saccharata</taxon>
    </lineage>
</organism>
<sequence length="253" mass="28030">MTPAPSPTASRPKPKRKPLLRLELRDLAQVGTRSFLSLLDCATVIDEAVAGVLQHLYSAHAEIPPVRSITLILRPMPGVAYTTGLDIDNDHKEIHFSTDYIASIPLARRQREMLGVLRHEMVHCWQWNARGTAPGGLIEGIADYVRLRSGFVPPHWKQEADGDWDAGYQHTAYFLNYLEERFGAGTVMGINETLRDKEYDEAVFWKALFGKGVKELWSDYGKTLKKPDDGDNAKTNTTVITDGPGSSTPAGAA</sequence>
<evidence type="ECO:0000313" key="2">
    <source>
        <dbReference type="EMBL" id="KAF2089570.1"/>
    </source>
</evidence>
<dbReference type="EMBL" id="ML978714">
    <property type="protein sequence ID" value="KAF2089570.1"/>
    <property type="molecule type" value="Genomic_DNA"/>
</dbReference>
<name>A0A6A5YF71_9PEZI</name>
<dbReference type="InterPro" id="IPR007541">
    <property type="entry name" value="Uncharacterised_BSP"/>
</dbReference>
<dbReference type="AlphaFoldDB" id="A0A6A5YF71"/>